<dbReference type="PANTHER" id="PTHR42783">
    <property type="entry name" value="GLUTAMATE SYNTHASE [NADPH] SMALL CHAIN"/>
    <property type="match status" value="1"/>
</dbReference>
<keyword evidence="1" id="KW-0479">Metal-binding</keyword>
<keyword evidence="2" id="KW-0408">Iron</keyword>
<evidence type="ECO:0000256" key="3">
    <source>
        <dbReference type="ARBA" id="ARBA00023014"/>
    </source>
</evidence>
<proteinExistence type="predicted"/>
<dbReference type="EMBL" id="PFNG01000085">
    <property type="protein sequence ID" value="PIZ40597.1"/>
    <property type="molecule type" value="Genomic_DNA"/>
</dbReference>
<dbReference type="Proteomes" id="UP000230956">
    <property type="component" value="Unassembled WGS sequence"/>
</dbReference>
<evidence type="ECO:0000313" key="6">
    <source>
        <dbReference type="Proteomes" id="UP000230956"/>
    </source>
</evidence>
<dbReference type="GO" id="GO:0051536">
    <property type="term" value="F:iron-sulfur cluster binding"/>
    <property type="evidence" value="ECO:0007669"/>
    <property type="project" value="UniProtKB-KW"/>
</dbReference>
<dbReference type="RefSeq" id="WP_286976104.1">
    <property type="nucleotide sequence ID" value="NZ_PFKS01000139.1"/>
</dbReference>
<dbReference type="InterPro" id="IPR028261">
    <property type="entry name" value="DPD_II"/>
</dbReference>
<gene>
    <name evidence="5" type="ORF">COY37_03455</name>
</gene>
<reference evidence="6" key="1">
    <citation type="submission" date="2017-09" db="EMBL/GenBank/DDBJ databases">
        <title>Depth-based differentiation of microbial function through sediment-hosted aquifers and enrichment of novel symbionts in the deep terrestrial subsurface.</title>
        <authorList>
            <person name="Probst A.J."/>
            <person name="Ladd B."/>
            <person name="Jarett J.K."/>
            <person name="Geller-Mcgrath D.E."/>
            <person name="Sieber C.M.K."/>
            <person name="Emerson J.B."/>
            <person name="Anantharaman K."/>
            <person name="Thomas B.C."/>
            <person name="Malmstrom R."/>
            <person name="Stieglmeier M."/>
            <person name="Klingl A."/>
            <person name="Woyke T."/>
            <person name="Ryan C.M."/>
            <person name="Banfield J.F."/>
        </authorList>
    </citation>
    <scope>NUCLEOTIDE SEQUENCE [LARGE SCALE GENOMIC DNA]</scope>
</reference>
<dbReference type="InterPro" id="IPR017896">
    <property type="entry name" value="4Fe4S_Fe-S-bd"/>
</dbReference>
<dbReference type="Gene3D" id="3.30.70.20">
    <property type="match status" value="1"/>
</dbReference>
<accession>A0A2M7T921</accession>
<dbReference type="AlphaFoldDB" id="A0A2M7T921"/>
<dbReference type="Gene3D" id="1.10.1060.10">
    <property type="entry name" value="Alpha-helical ferredoxin"/>
    <property type="match status" value="1"/>
</dbReference>
<dbReference type="NCBIfam" id="NF009410">
    <property type="entry name" value="PRK12771.1"/>
    <property type="match status" value="1"/>
</dbReference>
<dbReference type="PRINTS" id="PR00419">
    <property type="entry name" value="ADXRDTASE"/>
</dbReference>
<evidence type="ECO:0000256" key="1">
    <source>
        <dbReference type="ARBA" id="ARBA00022723"/>
    </source>
</evidence>
<sequence>MAVVLKTRKRPIGAASYSSSGEGSYLRPAYNEKTPPCKNACPSSNAIRSFLTSIAQTEYYGRSYEESYEQAWRILTDTNPLPAVLGRVCPHFCEGDCNRKEKDEAVSINQIERFLGDFGIQNNLQHQKITDETRSEKIAVIGSGPAGLSAAFQLARRGYPVTIFEAFDKSGGMLRYGIPTYRLPDNVIDAEVAKIEALGVEIKYNTKVGKDISIDDLKKEYKAIFLGIGAHVGWKLGIPGEDGKGVINAVEFLYKTNAGESMDLKGKKVLVIGGGNSAVDTARASLRLGAKPQIVYRRTKEEMPALDEEIKDTEDEGIHIEFLAAPVEVISDGGKVTGLKCIKMELGEPDASGRRRPVPVKGSEFVIDADMVIPAIGQGPDFAGLKSYDESGWIATQSAFGQTNDEGVFAGGDVTNKLGTVTEAVGLGHKAAMAIDAFVKGEDIPKEYPPKVVKFSTMAMSYYTSLPRAEKTHMAVSNRTSNFDEVVSTLVNEAAIEETKRCLSCGMCFDCGNCYNFCTYSVFKKTPEKHEFDPRYKMNLDICVGCKKCAEECPCNYIDMV</sequence>
<dbReference type="SUPFAM" id="SSF51971">
    <property type="entry name" value="Nucleotide-binding domain"/>
    <property type="match status" value="1"/>
</dbReference>
<dbReference type="PANTHER" id="PTHR42783:SF3">
    <property type="entry name" value="GLUTAMATE SYNTHASE [NADPH] SMALL CHAIN-RELATED"/>
    <property type="match status" value="1"/>
</dbReference>
<dbReference type="Gene3D" id="3.50.50.60">
    <property type="entry name" value="FAD/NAD(P)-binding domain"/>
    <property type="match status" value="1"/>
</dbReference>
<evidence type="ECO:0000313" key="5">
    <source>
        <dbReference type="EMBL" id="PIZ40597.1"/>
    </source>
</evidence>
<dbReference type="Gene3D" id="3.40.50.720">
    <property type="entry name" value="NAD(P)-binding Rossmann-like Domain"/>
    <property type="match status" value="1"/>
</dbReference>
<dbReference type="Pfam" id="PF12838">
    <property type="entry name" value="Fer4_7"/>
    <property type="match status" value="1"/>
</dbReference>
<dbReference type="Pfam" id="PF14691">
    <property type="entry name" value="Fer4_20"/>
    <property type="match status" value="1"/>
</dbReference>
<dbReference type="GO" id="GO:0046872">
    <property type="term" value="F:metal ion binding"/>
    <property type="evidence" value="ECO:0007669"/>
    <property type="project" value="UniProtKB-KW"/>
</dbReference>
<dbReference type="PROSITE" id="PS51379">
    <property type="entry name" value="4FE4S_FER_2"/>
    <property type="match status" value="1"/>
</dbReference>
<dbReference type="InterPro" id="IPR017900">
    <property type="entry name" value="4Fe4S_Fe_S_CS"/>
</dbReference>
<dbReference type="PROSITE" id="PS00198">
    <property type="entry name" value="4FE4S_FER_1"/>
    <property type="match status" value="1"/>
</dbReference>
<organism evidence="5 6">
    <name type="scientific">Candidatus Aquicultor secundus</name>
    <dbReference type="NCBI Taxonomy" id="1973895"/>
    <lineage>
        <taxon>Bacteria</taxon>
        <taxon>Bacillati</taxon>
        <taxon>Actinomycetota</taxon>
        <taxon>Candidatus Aquicultoria</taxon>
        <taxon>Candidatus Aquicultorales</taxon>
        <taxon>Candidatus Aquicultoraceae</taxon>
        <taxon>Candidatus Aquicultor</taxon>
    </lineage>
</organism>
<dbReference type="InterPro" id="IPR036188">
    <property type="entry name" value="FAD/NAD-bd_sf"/>
</dbReference>
<evidence type="ECO:0000259" key="4">
    <source>
        <dbReference type="PROSITE" id="PS51379"/>
    </source>
</evidence>
<dbReference type="Pfam" id="PF07992">
    <property type="entry name" value="Pyr_redox_2"/>
    <property type="match status" value="1"/>
</dbReference>
<dbReference type="GO" id="GO:0016491">
    <property type="term" value="F:oxidoreductase activity"/>
    <property type="evidence" value="ECO:0007669"/>
    <property type="project" value="InterPro"/>
</dbReference>
<dbReference type="InterPro" id="IPR023753">
    <property type="entry name" value="FAD/NAD-binding_dom"/>
</dbReference>
<evidence type="ECO:0000256" key="2">
    <source>
        <dbReference type="ARBA" id="ARBA00023004"/>
    </source>
</evidence>
<keyword evidence="3" id="KW-0411">Iron-sulfur</keyword>
<dbReference type="SUPFAM" id="SSF46548">
    <property type="entry name" value="alpha-helical ferredoxin"/>
    <property type="match status" value="2"/>
</dbReference>
<protein>
    <submittedName>
        <fullName evidence="5">Glutamate synthase</fullName>
    </submittedName>
</protein>
<comment type="caution">
    <text evidence="5">The sequence shown here is derived from an EMBL/GenBank/DDBJ whole genome shotgun (WGS) entry which is preliminary data.</text>
</comment>
<name>A0A2M7T921_9ACTN</name>
<dbReference type="InterPro" id="IPR009051">
    <property type="entry name" value="Helical_ferredxn"/>
</dbReference>
<feature type="domain" description="4Fe-4S ferredoxin-type" evidence="4">
    <location>
        <begin position="534"/>
        <end position="561"/>
    </location>
</feature>